<evidence type="ECO:0000256" key="7">
    <source>
        <dbReference type="SAM" id="SignalP"/>
    </source>
</evidence>
<keyword evidence="6" id="KW-0325">Glycoprotein</keyword>
<name>A0A6A3CRR8_HIBSY</name>
<dbReference type="SUPFAM" id="SSF54518">
    <property type="entry name" value="Tubby C-terminal domain-like"/>
    <property type="match status" value="1"/>
</dbReference>
<evidence type="ECO:0000256" key="3">
    <source>
        <dbReference type="ARBA" id="ARBA00022676"/>
    </source>
</evidence>
<organism evidence="8 9">
    <name type="scientific">Hibiscus syriacus</name>
    <name type="common">Rose of Sharon</name>
    <dbReference type="NCBI Taxonomy" id="106335"/>
    <lineage>
        <taxon>Eukaryota</taxon>
        <taxon>Viridiplantae</taxon>
        <taxon>Streptophyta</taxon>
        <taxon>Embryophyta</taxon>
        <taxon>Tracheophyta</taxon>
        <taxon>Spermatophyta</taxon>
        <taxon>Magnoliopsida</taxon>
        <taxon>eudicotyledons</taxon>
        <taxon>Gunneridae</taxon>
        <taxon>Pentapetalae</taxon>
        <taxon>rosids</taxon>
        <taxon>malvids</taxon>
        <taxon>Malvales</taxon>
        <taxon>Malvaceae</taxon>
        <taxon>Malvoideae</taxon>
        <taxon>Hibiscus</taxon>
    </lineage>
</organism>
<comment type="subcellular location">
    <subcellularLocation>
        <location evidence="1">Membrane</location>
        <topology evidence="1">Single-pass type II membrane protein</topology>
    </subcellularLocation>
</comment>
<reference evidence="8" key="1">
    <citation type="submission" date="2019-09" db="EMBL/GenBank/DDBJ databases">
        <title>Draft genome information of white flower Hibiscus syriacus.</title>
        <authorList>
            <person name="Kim Y.-M."/>
        </authorList>
    </citation>
    <scope>NUCLEOTIDE SEQUENCE [LARGE SCALE GENOMIC DNA]</scope>
    <source>
        <strain evidence="8">YM2019G1</strain>
    </source>
</reference>
<dbReference type="Pfam" id="PF02485">
    <property type="entry name" value="Branch"/>
    <property type="match status" value="1"/>
</dbReference>
<keyword evidence="9" id="KW-1185">Reference proteome</keyword>
<dbReference type="InterPro" id="IPR025659">
    <property type="entry name" value="Tubby-like_C"/>
</dbReference>
<comment type="caution">
    <text evidence="8">The sequence shown here is derived from an EMBL/GenBank/DDBJ whole genome shotgun (WGS) entry which is preliminary data.</text>
</comment>
<keyword evidence="4" id="KW-0808">Transferase</keyword>
<dbReference type="GO" id="GO:0016757">
    <property type="term" value="F:glycosyltransferase activity"/>
    <property type="evidence" value="ECO:0007669"/>
    <property type="project" value="UniProtKB-KW"/>
</dbReference>
<accession>A0A6A3CRR8</accession>
<dbReference type="AlphaFoldDB" id="A0A6A3CRR8"/>
<dbReference type="Gene3D" id="2.40.160.200">
    <property type="entry name" value="LURP1-related"/>
    <property type="match status" value="1"/>
</dbReference>
<dbReference type="Proteomes" id="UP000436088">
    <property type="component" value="Unassembled WGS sequence"/>
</dbReference>
<dbReference type="Pfam" id="PF04525">
    <property type="entry name" value="LOR"/>
    <property type="match status" value="1"/>
</dbReference>
<dbReference type="GO" id="GO:0016020">
    <property type="term" value="C:membrane"/>
    <property type="evidence" value="ECO:0007669"/>
    <property type="project" value="UniProtKB-SubCell"/>
</dbReference>
<protein>
    <submittedName>
        <fullName evidence="8">Metallo-hydrolase/oxidoreductase superfamily protein isoform 1</fullName>
    </submittedName>
</protein>
<dbReference type="InterPro" id="IPR038595">
    <property type="entry name" value="LOR_sf"/>
</dbReference>
<dbReference type="PANTHER" id="PTHR31042:SF91">
    <property type="entry name" value="CORE-2_I-BRANCHING BETA-1,6-N-ACETYLGLUCOSAMINYLTRANSFERASE FAMILY PROTEIN"/>
    <property type="match status" value="1"/>
</dbReference>
<gene>
    <name evidence="8" type="ORF">F3Y22_tig00002237pilonHSYRG00260</name>
</gene>
<dbReference type="GO" id="GO:0016787">
    <property type="term" value="F:hydrolase activity"/>
    <property type="evidence" value="ECO:0007669"/>
    <property type="project" value="UniProtKB-KW"/>
</dbReference>
<evidence type="ECO:0000256" key="5">
    <source>
        <dbReference type="ARBA" id="ARBA00023136"/>
    </source>
</evidence>
<evidence type="ECO:0000313" key="9">
    <source>
        <dbReference type="Proteomes" id="UP000436088"/>
    </source>
</evidence>
<dbReference type="EMBL" id="VEPZ02000167">
    <property type="protein sequence ID" value="KAE8732100.1"/>
    <property type="molecule type" value="Genomic_DNA"/>
</dbReference>
<dbReference type="PANTHER" id="PTHR31042">
    <property type="entry name" value="CORE-2/I-BRANCHING BETA-1,6-N-ACETYLGLUCOSAMINYLTRANSFERASE FAMILY PROTEIN-RELATED"/>
    <property type="match status" value="1"/>
</dbReference>
<keyword evidence="3" id="KW-0328">Glycosyltransferase</keyword>
<feature type="signal peptide" evidence="7">
    <location>
        <begin position="1"/>
        <end position="20"/>
    </location>
</feature>
<evidence type="ECO:0000256" key="4">
    <source>
        <dbReference type="ARBA" id="ARBA00022679"/>
    </source>
</evidence>
<keyword evidence="7" id="KW-0732">Signal</keyword>
<dbReference type="InterPro" id="IPR007612">
    <property type="entry name" value="LOR"/>
</dbReference>
<feature type="chain" id="PRO_5025646083" evidence="7">
    <location>
        <begin position="21"/>
        <end position="432"/>
    </location>
</feature>
<proteinExistence type="inferred from homology"/>
<dbReference type="InterPro" id="IPR044174">
    <property type="entry name" value="BC10-like"/>
</dbReference>
<sequence>MASFVVVLGTFTLKLLVIQGSSPCFLKLNRFSPPLMSSPYSYILSNFGFRSSLPHPPFNSSLGSKTSIRALDDNGTLHSVTDDQELMRRAIVVCPNVTESSGNLTPKVAFMFLSRGSLPLAPLWEKFFLGHEGLYSIYIHTSSDFIDEPPVTSVFYKRKPVQWGSVTIVDAERRLLANALLDCANVRFVLLSEACIPLFNFTTVYNYLINTNQSFIGSFGDPRPTGRGRYNKRMLLKVSLADWQKGSQWFEMNITCQLLSTKSRRSLTRIGASLGSIGRKAVHTPHNMKFHPNTLEPLLRMASALFGFNESNTTQEVKPFFDSGLNEENPVYNPLNEPRSCIAKNNAIRISTEPESSKNWDYEINGYFPERDCTIVDFVGNIVAQTGVKKEVEEVMASKDLYHVVVKPGIDQAFVFGVIAVLDYIHGESARC</sequence>
<keyword evidence="5" id="KW-0472">Membrane</keyword>
<evidence type="ECO:0000256" key="6">
    <source>
        <dbReference type="ARBA" id="ARBA00023180"/>
    </source>
</evidence>
<evidence type="ECO:0000256" key="1">
    <source>
        <dbReference type="ARBA" id="ARBA00004606"/>
    </source>
</evidence>
<dbReference type="InterPro" id="IPR003406">
    <property type="entry name" value="Glyco_trans_14"/>
</dbReference>
<evidence type="ECO:0000256" key="2">
    <source>
        <dbReference type="ARBA" id="ARBA00005437"/>
    </source>
</evidence>
<evidence type="ECO:0000313" key="8">
    <source>
        <dbReference type="EMBL" id="KAE8732100.1"/>
    </source>
</evidence>
<comment type="similarity">
    <text evidence="2">Belongs to the LOR family.</text>
</comment>